<keyword evidence="10" id="KW-1185">Reference proteome</keyword>
<name>A0A8J2P3Z9_9HEXA</name>
<comment type="caution">
    <text evidence="9">The sequence shown here is derived from an EMBL/GenBank/DDBJ whole genome shotgun (WGS) entry which is preliminary data.</text>
</comment>
<comment type="subcellular location">
    <subcellularLocation>
        <location evidence="1">Cell membrane</location>
        <topology evidence="1">Multi-pass membrane protein</topology>
    </subcellularLocation>
</comment>
<dbReference type="GO" id="GO:0005886">
    <property type="term" value="C:plasma membrane"/>
    <property type="evidence" value="ECO:0007669"/>
    <property type="project" value="UniProtKB-SubCell"/>
</dbReference>
<evidence type="ECO:0000256" key="8">
    <source>
        <dbReference type="SAM" id="Phobius"/>
    </source>
</evidence>
<evidence type="ECO:0000256" key="4">
    <source>
        <dbReference type="ARBA" id="ARBA00022989"/>
    </source>
</evidence>
<keyword evidence="4 8" id="KW-1133">Transmembrane helix</keyword>
<protein>
    <recommendedName>
        <fullName evidence="11">Ionotropic glutamate receptor C-terminal domain-containing protein</fullName>
    </recommendedName>
</protein>
<evidence type="ECO:0000256" key="1">
    <source>
        <dbReference type="ARBA" id="ARBA00004651"/>
    </source>
</evidence>
<dbReference type="PANTHER" id="PTHR42643">
    <property type="entry name" value="IONOTROPIC RECEPTOR 20A-RELATED"/>
    <property type="match status" value="1"/>
</dbReference>
<sequence length="431" mass="49296">MYTPLINIAGAYNATVKLKIELGRISKFPNGTWASFVGYLVDRKIDAYFAQSQSLLLFSMIDFSTVIFDAPVRVYVPRPKVNVKWEAIVYPFDITVWILIIAGFLAIMPVIYIHLVLRRSSTSQPTDPIYLSIALPYCALLQESRPIPDRVRMLTIMLIWYSIIIGAYYNSNLVSFLTFPEPDVVPENAIELAERQDYAINMMYYKGSAADIFFKETKAKHIMEIQRRKIDEPSFFKCIQSAVFEPRTACIGWELVVRPVIAKNFTLQSAFKPLKETPPALSSFISMGIQKNSKHFESFNMVLSWAISTGHYIKSERDTSKYFQQNGRQWLKRNTNGSISQKLNWLMEEFQPGSTKPFSLKNFVLCFASLLVGGCLGASAWIFEMMMGFAMFRKIVTTCGRSSMSVARSFFNLLTLQSRQIVVKNFSIEYL</sequence>
<proteinExistence type="predicted"/>
<keyword evidence="2" id="KW-1003">Cell membrane</keyword>
<evidence type="ECO:0000256" key="5">
    <source>
        <dbReference type="ARBA" id="ARBA00023136"/>
    </source>
</evidence>
<keyword evidence="5 8" id="KW-0472">Membrane</keyword>
<evidence type="ECO:0000256" key="7">
    <source>
        <dbReference type="ARBA" id="ARBA00023180"/>
    </source>
</evidence>
<keyword evidence="6" id="KW-0675">Receptor</keyword>
<reference evidence="9" key="1">
    <citation type="submission" date="2021-06" db="EMBL/GenBank/DDBJ databases">
        <authorList>
            <person name="Hodson N. C."/>
            <person name="Mongue J. A."/>
            <person name="Jaron S. K."/>
        </authorList>
    </citation>
    <scope>NUCLEOTIDE SEQUENCE</scope>
</reference>
<dbReference type="PANTHER" id="PTHR42643:SF24">
    <property type="entry name" value="IONOTROPIC RECEPTOR 60A"/>
    <property type="match status" value="1"/>
</dbReference>
<evidence type="ECO:0000256" key="6">
    <source>
        <dbReference type="ARBA" id="ARBA00023170"/>
    </source>
</evidence>
<accession>A0A8J2P3Z9</accession>
<organism evidence="9 10">
    <name type="scientific">Allacma fusca</name>
    <dbReference type="NCBI Taxonomy" id="39272"/>
    <lineage>
        <taxon>Eukaryota</taxon>
        <taxon>Metazoa</taxon>
        <taxon>Ecdysozoa</taxon>
        <taxon>Arthropoda</taxon>
        <taxon>Hexapoda</taxon>
        <taxon>Collembola</taxon>
        <taxon>Symphypleona</taxon>
        <taxon>Sminthuridae</taxon>
        <taxon>Allacma</taxon>
    </lineage>
</organism>
<evidence type="ECO:0008006" key="11">
    <source>
        <dbReference type="Google" id="ProtNLM"/>
    </source>
</evidence>
<evidence type="ECO:0000313" key="9">
    <source>
        <dbReference type="EMBL" id="CAG7724681.1"/>
    </source>
</evidence>
<dbReference type="OrthoDB" id="6500454at2759"/>
<dbReference type="EMBL" id="CAJVCH010112437">
    <property type="protein sequence ID" value="CAG7724681.1"/>
    <property type="molecule type" value="Genomic_DNA"/>
</dbReference>
<dbReference type="AlphaFoldDB" id="A0A8J2P3Z9"/>
<evidence type="ECO:0000256" key="3">
    <source>
        <dbReference type="ARBA" id="ARBA00022692"/>
    </source>
</evidence>
<feature type="transmembrane region" description="Helical" evidence="8">
    <location>
        <begin position="96"/>
        <end position="117"/>
    </location>
</feature>
<gene>
    <name evidence="9" type="ORF">AFUS01_LOCUS13684</name>
</gene>
<evidence type="ECO:0000313" key="10">
    <source>
        <dbReference type="Proteomes" id="UP000708208"/>
    </source>
</evidence>
<dbReference type="Proteomes" id="UP000708208">
    <property type="component" value="Unassembled WGS sequence"/>
</dbReference>
<keyword evidence="3 8" id="KW-0812">Transmembrane</keyword>
<feature type="transmembrane region" description="Helical" evidence="8">
    <location>
        <begin position="362"/>
        <end position="383"/>
    </location>
</feature>
<evidence type="ECO:0000256" key="2">
    <source>
        <dbReference type="ARBA" id="ARBA00022475"/>
    </source>
</evidence>
<dbReference type="InterPro" id="IPR052192">
    <property type="entry name" value="Insect_Ionotropic_Sensory_Rcpt"/>
</dbReference>
<keyword evidence="7" id="KW-0325">Glycoprotein</keyword>